<dbReference type="SUPFAM" id="SSF81321">
    <property type="entry name" value="Family A G protein-coupled receptor-like"/>
    <property type="match status" value="1"/>
</dbReference>
<gene>
    <name evidence="3" type="ORF">PENTCL1PPCAC_145</name>
</gene>
<feature type="transmembrane region" description="Helical" evidence="1">
    <location>
        <begin position="112"/>
        <end position="138"/>
    </location>
</feature>
<dbReference type="Gene3D" id="1.20.1070.10">
    <property type="entry name" value="Rhodopsin 7-helix transmembrane proteins"/>
    <property type="match status" value="1"/>
</dbReference>
<feature type="non-terminal residue" evidence="3">
    <location>
        <position position="1"/>
    </location>
</feature>
<feature type="transmembrane region" description="Helical" evidence="1">
    <location>
        <begin position="205"/>
        <end position="227"/>
    </location>
</feature>
<organism evidence="3 4">
    <name type="scientific">Pristionchus entomophagus</name>
    <dbReference type="NCBI Taxonomy" id="358040"/>
    <lineage>
        <taxon>Eukaryota</taxon>
        <taxon>Metazoa</taxon>
        <taxon>Ecdysozoa</taxon>
        <taxon>Nematoda</taxon>
        <taxon>Chromadorea</taxon>
        <taxon>Rhabditida</taxon>
        <taxon>Rhabditina</taxon>
        <taxon>Diplogasteromorpha</taxon>
        <taxon>Diplogasteroidea</taxon>
        <taxon>Neodiplogasteridae</taxon>
        <taxon>Pristionchus</taxon>
    </lineage>
</organism>
<comment type="caution">
    <text evidence="3">The sequence shown here is derived from an EMBL/GenBank/DDBJ whole genome shotgun (WGS) entry which is preliminary data.</text>
</comment>
<protein>
    <recommendedName>
        <fullName evidence="2">7TM GPCR serpentine receptor class x (Srx) domain-containing protein</fullName>
    </recommendedName>
</protein>
<dbReference type="EMBL" id="BTSX01000001">
    <property type="protein sequence ID" value="GMS77970.1"/>
    <property type="molecule type" value="Genomic_DNA"/>
</dbReference>
<dbReference type="InterPro" id="IPR019430">
    <property type="entry name" value="7TM_GPCR_serpentine_rcpt_Srx"/>
</dbReference>
<feature type="transmembrane region" description="Helical" evidence="1">
    <location>
        <begin position="239"/>
        <end position="265"/>
    </location>
</feature>
<dbReference type="Proteomes" id="UP001432027">
    <property type="component" value="Unassembled WGS sequence"/>
</dbReference>
<dbReference type="Pfam" id="PF10328">
    <property type="entry name" value="7TM_GPCR_Srx"/>
    <property type="match status" value="1"/>
</dbReference>
<feature type="domain" description="7TM GPCR serpentine receptor class x (Srx)" evidence="2">
    <location>
        <begin position="7"/>
        <end position="258"/>
    </location>
</feature>
<feature type="transmembrane region" description="Helical" evidence="1">
    <location>
        <begin position="162"/>
        <end position="185"/>
    </location>
</feature>
<keyword evidence="4" id="KW-1185">Reference proteome</keyword>
<feature type="non-terminal residue" evidence="3">
    <location>
        <position position="284"/>
    </location>
</feature>
<evidence type="ECO:0000259" key="2">
    <source>
        <dbReference type="Pfam" id="PF10328"/>
    </source>
</evidence>
<accession>A0AAV5SCU8</accession>
<reference evidence="3" key="1">
    <citation type="submission" date="2023-10" db="EMBL/GenBank/DDBJ databases">
        <title>Genome assembly of Pristionchus species.</title>
        <authorList>
            <person name="Yoshida K."/>
            <person name="Sommer R.J."/>
        </authorList>
    </citation>
    <scope>NUCLEOTIDE SEQUENCE</scope>
    <source>
        <strain evidence="3">RS0144</strain>
    </source>
</reference>
<evidence type="ECO:0000313" key="3">
    <source>
        <dbReference type="EMBL" id="GMS77970.1"/>
    </source>
</evidence>
<dbReference type="PANTHER" id="PTHR23017:SF3">
    <property type="entry name" value="G-PROTEIN COUPLED RECEPTORS FAMILY 1 PROFILE DOMAIN-CONTAINING PROTEIN"/>
    <property type="match status" value="1"/>
</dbReference>
<sequence>FPFETFVIGCTLCCTALWTIQKSPTLRQSFGVLCKWQMRTDLTLLLVTSAYSLIPNEYAPSQDSLMAITITYVAEISYHYSGAMHDLFAVNRFIYIVFPKLQQAWRNATQTILVVCAVIIAFHTILMTILDVNLYWVYDRETHIWHMTDSEWTEFYIQFFEVYWSTVEIALIVSLDSVTFGYILLKKSEINSSAKPVNRRTEARLVLQSFCQCIPTTTVNIIFFYILPETKSENLKIVYSAIWIVTNIIDAFIIIIFHFSFALATKKKKTTNITRLNTAFTSEI</sequence>
<name>A0AAV5SCU8_9BILA</name>
<keyword evidence="1" id="KW-0472">Membrane</keyword>
<proteinExistence type="predicted"/>
<keyword evidence="1" id="KW-0812">Transmembrane</keyword>
<dbReference type="PANTHER" id="PTHR23017">
    <property type="entry name" value="SERPENTINE RECEPTOR, CLASS X"/>
    <property type="match status" value="1"/>
</dbReference>
<keyword evidence="1" id="KW-1133">Transmembrane helix</keyword>
<dbReference type="AlphaFoldDB" id="A0AAV5SCU8"/>
<evidence type="ECO:0000256" key="1">
    <source>
        <dbReference type="SAM" id="Phobius"/>
    </source>
</evidence>
<evidence type="ECO:0000313" key="4">
    <source>
        <dbReference type="Proteomes" id="UP001432027"/>
    </source>
</evidence>